<dbReference type="InterPro" id="IPR050275">
    <property type="entry name" value="PGM_Phosphatase"/>
</dbReference>
<dbReference type="Proteomes" id="UP000192596">
    <property type="component" value="Unassembled WGS sequence"/>
</dbReference>
<dbReference type="CDD" id="cd07067">
    <property type="entry name" value="HP_PGM_like"/>
    <property type="match status" value="1"/>
</dbReference>
<dbReference type="GO" id="GO:0016791">
    <property type="term" value="F:phosphatase activity"/>
    <property type="evidence" value="ECO:0007669"/>
    <property type="project" value="TreeGrafter"/>
</dbReference>
<dbReference type="InterPro" id="IPR013078">
    <property type="entry name" value="His_Pase_superF_clade-1"/>
</dbReference>
<dbReference type="InterPro" id="IPR029033">
    <property type="entry name" value="His_PPase_superfam"/>
</dbReference>
<gene>
    <name evidence="1" type="ORF">B0A48_02623</name>
</gene>
<keyword evidence="2" id="KW-1185">Reference proteome</keyword>
<dbReference type="Gene3D" id="3.40.50.1240">
    <property type="entry name" value="Phosphoglycerate mutase-like"/>
    <property type="match status" value="1"/>
</dbReference>
<organism evidence="1 2">
    <name type="scientific">Cryoendolithus antarcticus</name>
    <dbReference type="NCBI Taxonomy" id="1507870"/>
    <lineage>
        <taxon>Eukaryota</taxon>
        <taxon>Fungi</taxon>
        <taxon>Dikarya</taxon>
        <taxon>Ascomycota</taxon>
        <taxon>Pezizomycotina</taxon>
        <taxon>Dothideomycetes</taxon>
        <taxon>Dothideomycetidae</taxon>
        <taxon>Cladosporiales</taxon>
        <taxon>Cladosporiaceae</taxon>
        <taxon>Cryoendolithus</taxon>
    </lineage>
</organism>
<dbReference type="Pfam" id="PF00300">
    <property type="entry name" value="His_Phos_1"/>
    <property type="match status" value="1"/>
</dbReference>
<dbReference type="GO" id="GO:0005737">
    <property type="term" value="C:cytoplasm"/>
    <property type="evidence" value="ECO:0007669"/>
    <property type="project" value="TreeGrafter"/>
</dbReference>
<reference evidence="2" key="1">
    <citation type="submission" date="2017-03" db="EMBL/GenBank/DDBJ databases">
        <title>Genomes of endolithic fungi from Antarctica.</title>
        <authorList>
            <person name="Coleine C."/>
            <person name="Masonjones S."/>
            <person name="Stajich J.E."/>
        </authorList>
    </citation>
    <scope>NUCLEOTIDE SEQUENCE [LARGE SCALE GENOMIC DNA]</scope>
    <source>
        <strain evidence="2">CCFEE 5527</strain>
    </source>
</reference>
<protein>
    <recommendedName>
        <fullName evidence="3">Phosphoglycerate mutase-like protein</fullName>
    </recommendedName>
</protein>
<name>A0A1V8TP52_9PEZI</name>
<dbReference type="PANTHER" id="PTHR48100:SF1">
    <property type="entry name" value="HISTIDINE PHOSPHATASE FAMILY PROTEIN-RELATED"/>
    <property type="match status" value="1"/>
</dbReference>
<proteinExistence type="predicted"/>
<dbReference type="OrthoDB" id="496981at2759"/>
<evidence type="ECO:0008006" key="3">
    <source>
        <dbReference type="Google" id="ProtNLM"/>
    </source>
</evidence>
<dbReference type="InParanoid" id="A0A1V8TP52"/>
<evidence type="ECO:0000313" key="2">
    <source>
        <dbReference type="Proteomes" id="UP000192596"/>
    </source>
</evidence>
<dbReference type="AlphaFoldDB" id="A0A1V8TP52"/>
<accession>A0A1V8TP52</accession>
<dbReference type="EMBL" id="NAJO01000004">
    <property type="protein sequence ID" value="OQO13159.1"/>
    <property type="molecule type" value="Genomic_DNA"/>
</dbReference>
<comment type="caution">
    <text evidence="1">The sequence shown here is derived from an EMBL/GenBank/DDBJ whole genome shotgun (WGS) entry which is preliminary data.</text>
</comment>
<evidence type="ECO:0000313" key="1">
    <source>
        <dbReference type="EMBL" id="OQO13159.1"/>
    </source>
</evidence>
<dbReference type="PANTHER" id="PTHR48100">
    <property type="entry name" value="BROAD-SPECIFICITY PHOSPHATASE YOR283W-RELATED"/>
    <property type="match status" value="1"/>
</dbReference>
<dbReference type="SUPFAM" id="SSF53254">
    <property type="entry name" value="Phosphoglycerate mutase-like"/>
    <property type="match status" value="1"/>
</dbReference>
<sequence>MSWVDPKLTERGLQQAQDLGEFWTNAIKMDQVAAPTSFYTSPLRRCLQTVATTWQNVAGLPPSKSPIVHESLREIFGVHTCDKRSSTSQIQAEFPYFELSPGLTADDRLWTPDHRETMQEHAELWRNFLQDLFENDESTYVSITTHSGATRALYLAIGHPDVWTAAGSVVPIVVLGRRVKPS</sequence>